<comment type="caution">
    <text evidence="1">The sequence shown here is derived from an EMBL/GenBank/DDBJ whole genome shotgun (WGS) entry which is preliminary data.</text>
</comment>
<accession>A0ABT8L0E5</accession>
<sequence length="161" mass="19132">MSYREVKLMIQSFEDGTYPKEAWTHRAHFIMALWYTYHEPIHKAKKLIKEGIKNYNVRVGGKNTDDAGYHETITELYIQIIVQYQLSFTTDYNFEILLEGLDNQVFLDKEFPFNYYQKHRLMSKEARKRWVVPDLKPILGLEIVQPAMPSPRPKYIVKSKA</sequence>
<evidence type="ECO:0000313" key="1">
    <source>
        <dbReference type="EMBL" id="MDN5205110.1"/>
    </source>
</evidence>
<gene>
    <name evidence="1" type="ORF">QQ008_27230</name>
</gene>
<dbReference type="Proteomes" id="UP001172082">
    <property type="component" value="Unassembled WGS sequence"/>
</dbReference>
<evidence type="ECO:0000313" key="2">
    <source>
        <dbReference type="Proteomes" id="UP001172082"/>
    </source>
</evidence>
<reference evidence="1" key="1">
    <citation type="submission" date="2023-06" db="EMBL/GenBank/DDBJ databases">
        <title>Genomic of Parafulvivirga corallium.</title>
        <authorList>
            <person name="Wang G."/>
        </authorList>
    </citation>
    <scope>NUCLEOTIDE SEQUENCE</scope>
    <source>
        <strain evidence="1">BMA10</strain>
    </source>
</reference>
<keyword evidence="2" id="KW-1185">Reference proteome</keyword>
<proteinExistence type="predicted"/>
<name>A0ABT8L0E5_9BACT</name>
<protein>
    <submittedName>
        <fullName evidence="1">Uncharacterized protein</fullName>
    </submittedName>
</protein>
<dbReference type="RefSeq" id="WP_346755132.1">
    <property type="nucleotide sequence ID" value="NZ_JAUJEA010000015.1"/>
</dbReference>
<organism evidence="1 2">
    <name type="scientific">Splendidivirga corallicola</name>
    <dbReference type="NCBI Taxonomy" id="3051826"/>
    <lineage>
        <taxon>Bacteria</taxon>
        <taxon>Pseudomonadati</taxon>
        <taxon>Bacteroidota</taxon>
        <taxon>Cytophagia</taxon>
        <taxon>Cytophagales</taxon>
        <taxon>Splendidivirgaceae</taxon>
        <taxon>Splendidivirga</taxon>
    </lineage>
</organism>
<dbReference type="EMBL" id="JAUJEA010000015">
    <property type="protein sequence ID" value="MDN5205110.1"/>
    <property type="molecule type" value="Genomic_DNA"/>
</dbReference>